<name>A0ABT7VVX7_9GAMM</name>
<dbReference type="Proteomes" id="UP001171945">
    <property type="component" value="Unassembled WGS sequence"/>
</dbReference>
<sequence>MPNDTSGDALHLAIASDHKCDILLSWNCKNLANANKFNHIRYVNNLLSLYVPILTTPLELLG</sequence>
<evidence type="ECO:0000313" key="1">
    <source>
        <dbReference type="EMBL" id="MDM8563718.1"/>
    </source>
</evidence>
<reference evidence="1" key="1">
    <citation type="submission" date="2023-06" db="EMBL/GenBank/DDBJ databases">
        <title>Uncultivated large filamentous bacteria from sulfidic sediments reveal new species and different genomic features in energy metabolism and defense.</title>
        <authorList>
            <person name="Fonseca A."/>
        </authorList>
    </citation>
    <scope>NUCLEOTIDE SEQUENCE</scope>
    <source>
        <strain evidence="1">HSG4</strain>
    </source>
</reference>
<dbReference type="EMBL" id="JAUCGM010000828">
    <property type="protein sequence ID" value="MDM8563718.1"/>
    <property type="molecule type" value="Genomic_DNA"/>
</dbReference>
<evidence type="ECO:0000313" key="2">
    <source>
        <dbReference type="Proteomes" id="UP001171945"/>
    </source>
</evidence>
<organism evidence="1 2">
    <name type="scientific">Candidatus Marithioploca araucensis</name>
    <dbReference type="NCBI Taxonomy" id="70273"/>
    <lineage>
        <taxon>Bacteria</taxon>
        <taxon>Pseudomonadati</taxon>
        <taxon>Pseudomonadota</taxon>
        <taxon>Gammaproteobacteria</taxon>
        <taxon>Thiotrichales</taxon>
        <taxon>Thiotrichaceae</taxon>
        <taxon>Candidatus Marithioploca</taxon>
    </lineage>
</organism>
<comment type="caution">
    <text evidence="1">The sequence shown here is derived from an EMBL/GenBank/DDBJ whole genome shotgun (WGS) entry which is preliminary data.</text>
</comment>
<keyword evidence="2" id="KW-1185">Reference proteome</keyword>
<evidence type="ECO:0008006" key="3">
    <source>
        <dbReference type="Google" id="ProtNLM"/>
    </source>
</evidence>
<gene>
    <name evidence="1" type="ORF">QUF54_10230</name>
</gene>
<proteinExistence type="predicted"/>
<accession>A0ABT7VVX7</accession>
<protein>
    <recommendedName>
        <fullName evidence="3">PIN domain-containing protein</fullName>
    </recommendedName>
</protein>